<dbReference type="EMBL" id="QGDJ01000006">
    <property type="protein sequence ID" value="PWJ17411.1"/>
    <property type="molecule type" value="Genomic_DNA"/>
</dbReference>
<proteinExistence type="predicted"/>
<accession>A0A2Y9ASW6</accession>
<evidence type="ECO:0000256" key="2">
    <source>
        <dbReference type="SAM" id="MobiDB-lite"/>
    </source>
</evidence>
<feature type="coiled-coil region" evidence="1">
    <location>
        <begin position="50"/>
        <end position="95"/>
    </location>
</feature>
<reference evidence="6" key="1">
    <citation type="submission" date="2016-10" db="EMBL/GenBank/DDBJ databases">
        <authorList>
            <person name="Varghese N."/>
            <person name="Submissions S."/>
        </authorList>
    </citation>
    <scope>NUCLEOTIDE SEQUENCE [LARGE SCALE GENOMIC DNA]</scope>
    <source>
        <strain evidence="6">DSM 25227</strain>
    </source>
</reference>
<keyword evidence="5" id="KW-1185">Reference proteome</keyword>
<gene>
    <name evidence="3" type="ORF">BCF38_10621</name>
    <name evidence="4" type="ORF">SAMN05421539_10621</name>
</gene>
<evidence type="ECO:0000256" key="1">
    <source>
        <dbReference type="SAM" id="Coils"/>
    </source>
</evidence>
<protein>
    <submittedName>
        <fullName evidence="4">Uncharacterized protein</fullName>
    </submittedName>
</protein>
<keyword evidence="1" id="KW-0175">Coiled coil</keyword>
<organism evidence="4 6">
    <name type="scientific">Jannaschia seohaensis</name>
    <dbReference type="NCBI Taxonomy" id="475081"/>
    <lineage>
        <taxon>Bacteria</taxon>
        <taxon>Pseudomonadati</taxon>
        <taxon>Pseudomonadota</taxon>
        <taxon>Alphaproteobacteria</taxon>
        <taxon>Rhodobacterales</taxon>
        <taxon>Roseobacteraceae</taxon>
        <taxon>Jannaschia</taxon>
    </lineage>
</organism>
<evidence type="ECO:0000313" key="6">
    <source>
        <dbReference type="Proteomes" id="UP000251571"/>
    </source>
</evidence>
<dbReference type="EMBL" id="UETC01000006">
    <property type="protein sequence ID" value="SSA47474.1"/>
    <property type="molecule type" value="Genomic_DNA"/>
</dbReference>
<dbReference type="Proteomes" id="UP000245839">
    <property type="component" value="Unassembled WGS sequence"/>
</dbReference>
<reference evidence="4" key="2">
    <citation type="submission" date="2016-10" db="EMBL/GenBank/DDBJ databases">
        <authorList>
            <person name="Cai Z."/>
        </authorList>
    </citation>
    <scope>NUCLEOTIDE SEQUENCE [LARGE SCALE GENOMIC DNA]</scope>
    <source>
        <strain evidence="4">DSM 25227</strain>
    </source>
</reference>
<sequence>MTILPLLSDLLLLLATGGIGAYCWMLSGRLRALDKLEGKPAAAPEDDDAVQALSARVAALQTDLAQAQEQADDKADQLRDAIAAADDRIGRLELLLAGMEDIEADLEAQLDTPDPEPPEIVPTFRATRPKPERSLAR</sequence>
<evidence type="ECO:0000313" key="3">
    <source>
        <dbReference type="EMBL" id="PWJ17411.1"/>
    </source>
</evidence>
<dbReference type="Proteomes" id="UP000251571">
    <property type="component" value="Unassembled WGS sequence"/>
</dbReference>
<feature type="compositionally biased region" description="Acidic residues" evidence="2">
    <location>
        <begin position="105"/>
        <end position="117"/>
    </location>
</feature>
<name>A0A2Y9ASW6_9RHOB</name>
<reference evidence="3 5" key="3">
    <citation type="submission" date="2018-03" db="EMBL/GenBank/DDBJ databases">
        <title>Genomic Encyclopedia of Archaeal and Bacterial Type Strains, Phase II (KMG-II): from individual species to whole genera.</title>
        <authorList>
            <person name="Goeker M."/>
        </authorList>
    </citation>
    <scope>NUCLEOTIDE SEQUENCE [LARGE SCALE GENOMIC DNA]</scope>
    <source>
        <strain evidence="3 5">DSM 25227</strain>
    </source>
</reference>
<dbReference type="RefSeq" id="WP_109564849.1">
    <property type="nucleotide sequence ID" value="NZ_QGDJ01000006.1"/>
</dbReference>
<dbReference type="AlphaFoldDB" id="A0A2Y9ASW6"/>
<evidence type="ECO:0000313" key="5">
    <source>
        <dbReference type="Proteomes" id="UP000245839"/>
    </source>
</evidence>
<evidence type="ECO:0000313" key="4">
    <source>
        <dbReference type="EMBL" id="SSA47474.1"/>
    </source>
</evidence>
<feature type="region of interest" description="Disordered" evidence="2">
    <location>
        <begin position="105"/>
        <end position="137"/>
    </location>
</feature>